<dbReference type="EMBL" id="JAAIUW010000010">
    <property type="protein sequence ID" value="KAF7812143.1"/>
    <property type="molecule type" value="Genomic_DNA"/>
</dbReference>
<reference evidence="2" key="1">
    <citation type="submission" date="2020-09" db="EMBL/GenBank/DDBJ databases">
        <title>Genome-Enabled Discovery of Anthraquinone Biosynthesis in Senna tora.</title>
        <authorList>
            <person name="Kang S.-H."/>
            <person name="Pandey R.P."/>
            <person name="Lee C.-M."/>
            <person name="Sim J.-S."/>
            <person name="Jeong J.-T."/>
            <person name="Choi B.-S."/>
            <person name="Jung M."/>
            <person name="Ginzburg D."/>
            <person name="Zhao K."/>
            <person name="Won S.Y."/>
            <person name="Oh T.-J."/>
            <person name="Yu Y."/>
            <person name="Kim N.-H."/>
            <person name="Lee O.R."/>
            <person name="Lee T.-H."/>
            <person name="Bashyal P."/>
            <person name="Kim T.-S."/>
            <person name="Lee W.-H."/>
            <person name="Kawkins C."/>
            <person name="Kim C.-K."/>
            <person name="Kim J.S."/>
            <person name="Ahn B.O."/>
            <person name="Rhee S.Y."/>
            <person name="Sohng J.K."/>
        </authorList>
    </citation>
    <scope>NUCLEOTIDE SEQUENCE</scope>
    <source>
        <tissue evidence="2">Leaf</tissue>
    </source>
</reference>
<feature type="chain" id="PRO_5032845493" evidence="1">
    <location>
        <begin position="40"/>
        <end position="123"/>
    </location>
</feature>
<dbReference type="AlphaFoldDB" id="A0A834SYP2"/>
<proteinExistence type="predicted"/>
<feature type="signal peptide" evidence="1">
    <location>
        <begin position="1"/>
        <end position="39"/>
    </location>
</feature>
<name>A0A834SYP2_9FABA</name>
<comment type="caution">
    <text evidence="2">The sequence shown here is derived from an EMBL/GenBank/DDBJ whole genome shotgun (WGS) entry which is preliminary data.</text>
</comment>
<keyword evidence="3" id="KW-1185">Reference proteome</keyword>
<protein>
    <submittedName>
        <fullName evidence="2">Uncharacterized protein</fullName>
    </submittedName>
</protein>
<sequence>MKFLAPCSTKQKFHTNRRSSPPRLLLVLFILSLSDSCITQNHGLVLQQNQISGSAAEPDFWFCSRTMAWFCGMVLQQNHGSWFYSSRTNHGSWFRSSRTMNHGSAAAEPAEPAGPWFCGMVLL</sequence>
<evidence type="ECO:0000313" key="3">
    <source>
        <dbReference type="Proteomes" id="UP000634136"/>
    </source>
</evidence>
<organism evidence="2 3">
    <name type="scientific">Senna tora</name>
    <dbReference type="NCBI Taxonomy" id="362788"/>
    <lineage>
        <taxon>Eukaryota</taxon>
        <taxon>Viridiplantae</taxon>
        <taxon>Streptophyta</taxon>
        <taxon>Embryophyta</taxon>
        <taxon>Tracheophyta</taxon>
        <taxon>Spermatophyta</taxon>
        <taxon>Magnoliopsida</taxon>
        <taxon>eudicotyledons</taxon>
        <taxon>Gunneridae</taxon>
        <taxon>Pentapetalae</taxon>
        <taxon>rosids</taxon>
        <taxon>fabids</taxon>
        <taxon>Fabales</taxon>
        <taxon>Fabaceae</taxon>
        <taxon>Caesalpinioideae</taxon>
        <taxon>Cassia clade</taxon>
        <taxon>Senna</taxon>
    </lineage>
</organism>
<keyword evidence="1" id="KW-0732">Signal</keyword>
<gene>
    <name evidence="2" type="ORF">G2W53_033119</name>
</gene>
<dbReference type="Proteomes" id="UP000634136">
    <property type="component" value="Unassembled WGS sequence"/>
</dbReference>
<accession>A0A834SYP2</accession>
<evidence type="ECO:0000256" key="1">
    <source>
        <dbReference type="SAM" id="SignalP"/>
    </source>
</evidence>
<evidence type="ECO:0000313" key="2">
    <source>
        <dbReference type="EMBL" id="KAF7812143.1"/>
    </source>
</evidence>